<evidence type="ECO:0000256" key="2">
    <source>
        <dbReference type="SAM" id="Phobius"/>
    </source>
</evidence>
<keyword evidence="4" id="KW-1185">Reference proteome</keyword>
<protein>
    <submittedName>
        <fullName evidence="3">Uncharacterized protein</fullName>
    </submittedName>
</protein>
<reference evidence="3 4" key="1">
    <citation type="submission" date="2016-11" db="EMBL/GenBank/DDBJ databases">
        <authorList>
            <person name="Jaros S."/>
            <person name="Januszkiewicz K."/>
            <person name="Wedrychowicz H."/>
        </authorList>
    </citation>
    <scope>NUCLEOTIDE SEQUENCE [LARGE SCALE GENOMIC DNA]</scope>
    <source>
        <strain evidence="3 4">DSM 46144</strain>
    </source>
</reference>
<dbReference type="Proteomes" id="UP000184440">
    <property type="component" value="Unassembled WGS sequence"/>
</dbReference>
<evidence type="ECO:0000256" key="1">
    <source>
        <dbReference type="SAM" id="MobiDB-lite"/>
    </source>
</evidence>
<feature type="transmembrane region" description="Helical" evidence="2">
    <location>
        <begin position="51"/>
        <end position="74"/>
    </location>
</feature>
<dbReference type="EMBL" id="FRCS01000005">
    <property type="protein sequence ID" value="SHN36865.1"/>
    <property type="molecule type" value="Genomic_DNA"/>
</dbReference>
<accession>A0A1M7QYE8</accession>
<proteinExistence type="predicted"/>
<name>A0A1M7QYE8_9ACTN</name>
<feature type="compositionally biased region" description="Low complexity" evidence="1">
    <location>
        <begin position="85"/>
        <end position="118"/>
    </location>
</feature>
<gene>
    <name evidence="3" type="ORF">SAMN05443668_105584</name>
</gene>
<feature type="compositionally biased region" description="Acidic residues" evidence="1">
    <location>
        <begin position="130"/>
        <end position="152"/>
    </location>
</feature>
<feature type="region of interest" description="Disordered" evidence="1">
    <location>
        <begin position="76"/>
        <end position="152"/>
    </location>
</feature>
<keyword evidence="2" id="KW-0472">Membrane</keyword>
<keyword evidence="2" id="KW-1133">Transmembrane helix</keyword>
<sequence length="161" mass="16898">MDFPVFEASTTAGPQGKWALAAGRSSGRHAAALDTDAGTGAPPKRGARSKLVLLGGALLAVLILGFVLVLPALAGGSTEEGSEQPSPAAATPSVAPTSASPSPVRPSASAAAGEYQEPYYPPPAKPTTEAPEEDWYDDGDWPEDTEGWDDDDWREWWEENY</sequence>
<organism evidence="3 4">
    <name type="scientific">Cryptosporangium aurantiacum</name>
    <dbReference type="NCBI Taxonomy" id="134849"/>
    <lineage>
        <taxon>Bacteria</taxon>
        <taxon>Bacillati</taxon>
        <taxon>Actinomycetota</taxon>
        <taxon>Actinomycetes</taxon>
        <taxon>Cryptosporangiales</taxon>
        <taxon>Cryptosporangiaceae</taxon>
        <taxon>Cryptosporangium</taxon>
    </lineage>
</organism>
<dbReference type="AlphaFoldDB" id="A0A1M7QYE8"/>
<keyword evidence="2" id="KW-0812">Transmembrane</keyword>
<evidence type="ECO:0000313" key="3">
    <source>
        <dbReference type="EMBL" id="SHN36865.1"/>
    </source>
</evidence>
<evidence type="ECO:0000313" key="4">
    <source>
        <dbReference type="Proteomes" id="UP000184440"/>
    </source>
</evidence>